<dbReference type="GO" id="GO:0016579">
    <property type="term" value="P:protein deubiquitination"/>
    <property type="evidence" value="ECO:0007669"/>
    <property type="project" value="TreeGrafter"/>
</dbReference>
<keyword evidence="5" id="KW-1185">Reference proteome</keyword>
<dbReference type="CDD" id="cd00590">
    <property type="entry name" value="RRM_SF"/>
    <property type="match status" value="1"/>
</dbReference>
<name>A0A9P8IB33_9PEZI</name>
<evidence type="ECO:0000313" key="5">
    <source>
        <dbReference type="Proteomes" id="UP000750711"/>
    </source>
</evidence>
<dbReference type="PANTHER" id="PTHR10693">
    <property type="entry name" value="RAS GTPASE-ACTIVATING PROTEIN-BINDING PROTEIN"/>
    <property type="match status" value="1"/>
</dbReference>
<dbReference type="PANTHER" id="PTHR10693:SF20">
    <property type="entry name" value="AT27578P"/>
    <property type="match status" value="1"/>
</dbReference>
<feature type="domain" description="RRM" evidence="3">
    <location>
        <begin position="42"/>
        <end position="113"/>
    </location>
</feature>
<evidence type="ECO:0000256" key="1">
    <source>
        <dbReference type="PROSITE-ProRule" id="PRU00176"/>
    </source>
</evidence>
<comment type="caution">
    <text evidence="4">The sequence shown here is derived from an EMBL/GenBank/DDBJ whole genome shotgun (WGS) entry which is preliminary data.</text>
</comment>
<evidence type="ECO:0000259" key="3">
    <source>
        <dbReference type="PROSITE" id="PS50102"/>
    </source>
</evidence>
<dbReference type="InterPro" id="IPR012677">
    <property type="entry name" value="Nucleotide-bd_a/b_plait_sf"/>
</dbReference>
<dbReference type="InterPro" id="IPR039539">
    <property type="entry name" value="Ras_GTPase_bind_prot"/>
</dbReference>
<feature type="compositionally biased region" description="Low complexity" evidence="2">
    <location>
        <begin position="132"/>
        <end position="141"/>
    </location>
</feature>
<dbReference type="GO" id="GO:1990861">
    <property type="term" value="C:Ubp3-Bre5 deubiquitination complex"/>
    <property type="evidence" value="ECO:0007669"/>
    <property type="project" value="TreeGrafter"/>
</dbReference>
<accession>A0A9P8IB33</accession>
<dbReference type="GO" id="GO:0005829">
    <property type="term" value="C:cytosol"/>
    <property type="evidence" value="ECO:0007669"/>
    <property type="project" value="TreeGrafter"/>
</dbReference>
<sequence>TKETSAPQTPQTSPGWQTAGSDHAKRQSRPQSISVPGDKETVMAYVKYVTEKVPAEALKAALQKYGELAYFDVSRSKNCAFVEFATPAGYNAAVAANPHQIAGENIIVEERRPRTTAYGGSGYNGGRGGAGRTRTGPDGRAGNQGRGGFQKREDGGRGGYGPGRGGRGGPGNVTPRGGRGVSQPTS</sequence>
<reference evidence="4" key="1">
    <citation type="submission" date="2021-03" db="EMBL/GenBank/DDBJ databases">
        <title>Comparative genomics and phylogenomic investigation of the class Geoglossomycetes provide insights into ecological specialization and systematics.</title>
        <authorList>
            <person name="Melie T."/>
            <person name="Pirro S."/>
            <person name="Miller A.N."/>
            <person name="Quandt A."/>
        </authorList>
    </citation>
    <scope>NUCLEOTIDE SEQUENCE</scope>
    <source>
        <strain evidence="4">CAQ_001_2017</strain>
    </source>
</reference>
<dbReference type="Gene3D" id="3.30.70.330">
    <property type="match status" value="1"/>
</dbReference>
<dbReference type="GO" id="GO:0034517">
    <property type="term" value="P:ribophagy"/>
    <property type="evidence" value="ECO:0007669"/>
    <property type="project" value="TreeGrafter"/>
</dbReference>
<dbReference type="Proteomes" id="UP000750711">
    <property type="component" value="Unassembled WGS sequence"/>
</dbReference>
<proteinExistence type="predicted"/>
<feature type="compositionally biased region" description="Gly residues" evidence="2">
    <location>
        <begin position="119"/>
        <end position="131"/>
    </location>
</feature>
<dbReference type="AlphaFoldDB" id="A0A9P8IB33"/>
<dbReference type="Pfam" id="PF00076">
    <property type="entry name" value="RRM_1"/>
    <property type="match status" value="1"/>
</dbReference>
<feature type="region of interest" description="Disordered" evidence="2">
    <location>
        <begin position="1"/>
        <end position="37"/>
    </location>
</feature>
<dbReference type="SUPFAM" id="SSF54928">
    <property type="entry name" value="RNA-binding domain, RBD"/>
    <property type="match status" value="1"/>
</dbReference>
<feature type="compositionally biased region" description="Gly residues" evidence="2">
    <location>
        <begin position="157"/>
        <end position="171"/>
    </location>
</feature>
<dbReference type="GO" id="GO:1990904">
    <property type="term" value="C:ribonucleoprotein complex"/>
    <property type="evidence" value="ECO:0007669"/>
    <property type="project" value="TreeGrafter"/>
</dbReference>
<feature type="compositionally biased region" description="Polar residues" evidence="2">
    <location>
        <begin position="1"/>
        <end position="20"/>
    </location>
</feature>
<evidence type="ECO:0000256" key="2">
    <source>
        <dbReference type="SAM" id="MobiDB-lite"/>
    </source>
</evidence>
<feature type="region of interest" description="Disordered" evidence="2">
    <location>
        <begin position="112"/>
        <end position="186"/>
    </location>
</feature>
<keyword evidence="1" id="KW-0694">RNA-binding</keyword>
<dbReference type="InterPro" id="IPR035979">
    <property type="entry name" value="RBD_domain_sf"/>
</dbReference>
<organism evidence="4 5">
    <name type="scientific">Trichoglossum hirsutum</name>
    <dbReference type="NCBI Taxonomy" id="265104"/>
    <lineage>
        <taxon>Eukaryota</taxon>
        <taxon>Fungi</taxon>
        <taxon>Dikarya</taxon>
        <taxon>Ascomycota</taxon>
        <taxon>Pezizomycotina</taxon>
        <taxon>Geoglossomycetes</taxon>
        <taxon>Geoglossales</taxon>
        <taxon>Geoglossaceae</taxon>
        <taxon>Trichoglossum</taxon>
    </lineage>
</organism>
<feature type="non-terminal residue" evidence="4">
    <location>
        <position position="186"/>
    </location>
</feature>
<dbReference type="EMBL" id="JAGHQM010003578">
    <property type="protein sequence ID" value="KAH0542913.1"/>
    <property type="molecule type" value="Genomic_DNA"/>
</dbReference>
<evidence type="ECO:0000313" key="4">
    <source>
        <dbReference type="EMBL" id="KAH0542913.1"/>
    </source>
</evidence>
<dbReference type="GO" id="GO:0003729">
    <property type="term" value="F:mRNA binding"/>
    <property type="evidence" value="ECO:0007669"/>
    <property type="project" value="TreeGrafter"/>
</dbReference>
<dbReference type="PROSITE" id="PS50102">
    <property type="entry name" value="RRM"/>
    <property type="match status" value="1"/>
</dbReference>
<dbReference type="InterPro" id="IPR000504">
    <property type="entry name" value="RRM_dom"/>
</dbReference>
<gene>
    <name evidence="4" type="ORF">GP486_008607</name>
</gene>
<protein>
    <recommendedName>
        <fullName evidence="3">RRM domain-containing protein</fullName>
    </recommendedName>
</protein>
<dbReference type="SMART" id="SM00360">
    <property type="entry name" value="RRM"/>
    <property type="match status" value="1"/>
</dbReference>